<evidence type="ECO:0008006" key="3">
    <source>
        <dbReference type="Google" id="ProtNLM"/>
    </source>
</evidence>
<evidence type="ECO:0000313" key="1">
    <source>
        <dbReference type="EMBL" id="TFB87577.1"/>
    </source>
</evidence>
<dbReference type="RefSeq" id="WP_134534731.1">
    <property type="nucleotide sequence ID" value="NZ_SOFG01000011.1"/>
</dbReference>
<proteinExistence type="predicted"/>
<dbReference type="EMBL" id="SOFG01000011">
    <property type="protein sequence ID" value="TFB87577.1"/>
    <property type="molecule type" value="Genomic_DNA"/>
</dbReference>
<gene>
    <name evidence="1" type="ORF">E3O44_10825</name>
</gene>
<protein>
    <recommendedName>
        <fullName evidence="3">SnoaL-like domain-containing protein</fullName>
    </recommendedName>
</protein>
<keyword evidence="2" id="KW-1185">Reference proteome</keyword>
<dbReference type="Proteomes" id="UP000297608">
    <property type="component" value="Unassembled WGS sequence"/>
</dbReference>
<comment type="caution">
    <text evidence="1">The sequence shown here is derived from an EMBL/GenBank/DDBJ whole genome shotgun (WGS) entry which is preliminary data.</text>
</comment>
<name>A0ABY2IDA0_9MICO</name>
<evidence type="ECO:0000313" key="2">
    <source>
        <dbReference type="Proteomes" id="UP000297608"/>
    </source>
</evidence>
<accession>A0ABY2IDA0</accession>
<sequence>MALGAVLIGTVAATPAVGVEVAGTKVAVQEQLQAAITSEVEHRNAQALSTSSPQLLELSKAKTFRTSEQSKKVAVEDGQLREQRDLLSRFDEDFTQFSSAVALDSVSSSGTSSTVQFTETTMMQRTADSSGQARPDYGYVFHATAVLEKQGGAWLVASVSHDDTTNDLPETVLPSQAVLAARADGSIEKKLNKQKADVAARMSARSMSPSRSEILRPRCRLEQVGPRSQITR</sequence>
<organism evidence="1 2">
    <name type="scientific">Cryobacterium algoricola</name>
    <dbReference type="NCBI Taxonomy" id="1259183"/>
    <lineage>
        <taxon>Bacteria</taxon>
        <taxon>Bacillati</taxon>
        <taxon>Actinomycetota</taxon>
        <taxon>Actinomycetes</taxon>
        <taxon>Micrococcales</taxon>
        <taxon>Microbacteriaceae</taxon>
        <taxon>Cryobacterium</taxon>
    </lineage>
</organism>
<reference evidence="1 2" key="1">
    <citation type="submission" date="2019-03" db="EMBL/GenBank/DDBJ databases">
        <title>Genomics of glacier-inhabiting Cryobacterium strains.</title>
        <authorList>
            <person name="Liu Q."/>
            <person name="Xin Y.-H."/>
        </authorList>
    </citation>
    <scope>NUCLEOTIDE SEQUENCE [LARGE SCALE GENOMIC DNA]</scope>
    <source>
        <strain evidence="1 2">MDB2-B</strain>
    </source>
</reference>